<feature type="domain" description="FAD-binding FR-type" evidence="2">
    <location>
        <begin position="15"/>
        <end position="123"/>
    </location>
</feature>
<dbReference type="AlphaFoldDB" id="A0A372LXS1"/>
<evidence type="ECO:0000313" key="3">
    <source>
        <dbReference type="EMBL" id="RFU83456.1"/>
    </source>
</evidence>
<dbReference type="PROSITE" id="PS51384">
    <property type="entry name" value="FAD_FR"/>
    <property type="match status" value="1"/>
</dbReference>
<evidence type="ECO:0000259" key="2">
    <source>
        <dbReference type="PROSITE" id="PS51384"/>
    </source>
</evidence>
<dbReference type="Pfam" id="PF04954">
    <property type="entry name" value="SIP"/>
    <property type="match status" value="1"/>
</dbReference>
<dbReference type="Pfam" id="PF08021">
    <property type="entry name" value="FAD_binding_9"/>
    <property type="match status" value="1"/>
</dbReference>
<dbReference type="InterPro" id="IPR013113">
    <property type="entry name" value="SIP_FAD-bd"/>
</dbReference>
<dbReference type="PANTHER" id="PTHR30157:SF0">
    <property type="entry name" value="NADPH-DEPENDENT FERRIC-CHELATE REDUCTASE"/>
    <property type="match status" value="1"/>
</dbReference>
<reference evidence="3 4" key="1">
    <citation type="submission" date="2018-08" db="EMBL/GenBank/DDBJ databases">
        <title>Isolation, diversity and antifungal activity of Actinobacteria from wheat.</title>
        <authorList>
            <person name="Han C."/>
        </authorList>
    </citation>
    <scope>NUCLEOTIDE SEQUENCE [LARGE SCALE GENOMIC DNA]</scope>
    <source>
        <strain evidence="3 4">NEAU-YY421</strain>
    </source>
</reference>
<accession>A0A372LXS1</accession>
<dbReference type="CDD" id="cd06193">
    <property type="entry name" value="siderophore_interacting"/>
    <property type="match status" value="1"/>
</dbReference>
<dbReference type="InterPro" id="IPR017938">
    <property type="entry name" value="Riboflavin_synthase-like_b-brl"/>
</dbReference>
<gene>
    <name evidence="3" type="ORF">DY218_27665</name>
</gene>
<protein>
    <submittedName>
        <fullName evidence="3">Iron ABC transporter permease</fullName>
    </submittedName>
</protein>
<evidence type="ECO:0000256" key="1">
    <source>
        <dbReference type="SAM" id="MobiDB-lite"/>
    </source>
</evidence>
<organism evidence="3 4">
    <name type="scientific">Streptomyces triticagri</name>
    <dbReference type="NCBI Taxonomy" id="2293568"/>
    <lineage>
        <taxon>Bacteria</taxon>
        <taxon>Bacillati</taxon>
        <taxon>Actinomycetota</taxon>
        <taxon>Actinomycetes</taxon>
        <taxon>Kitasatosporales</taxon>
        <taxon>Streptomycetaceae</taxon>
        <taxon>Streptomyces</taxon>
    </lineage>
</organism>
<dbReference type="PANTHER" id="PTHR30157">
    <property type="entry name" value="FERRIC REDUCTASE, NADPH-DEPENDENT"/>
    <property type="match status" value="1"/>
</dbReference>
<dbReference type="OrthoDB" id="3396083at2"/>
<dbReference type="RefSeq" id="WP_158574143.1">
    <property type="nucleotide sequence ID" value="NZ_QUAK01000198.1"/>
</dbReference>
<sequence>MARGFQGAVLRGFGARDHEARVVEKLRLAPHFVRVRFVSATLFDEVVAEPTAWLRFWFPDPDGGDTEHQRAYTITEADPETGAFAVDFVLHEPAGPASRWAALATPGTRVPVMSLGSSKFEVGSELPAGYLLFGDSASIPAVNSILGVVPDEVPVELYLEEHGPDDRLIPLADHPRLRLHRVPRGDGTRLAAAVEARDWSDWYAWIAAEQTSFKLVRKRLREEFGFPKTDLTGRAYWIHGRAMGKYRDTGESEARAAAALPEIVAARTPAAGELGVPGAGPVEGDGSAPGAEEARGSARGAEEGHGPAPGAEE</sequence>
<dbReference type="Proteomes" id="UP000263094">
    <property type="component" value="Unassembled WGS sequence"/>
</dbReference>
<feature type="non-terminal residue" evidence="3">
    <location>
        <position position="313"/>
    </location>
</feature>
<dbReference type="EMBL" id="QUAK01000198">
    <property type="protein sequence ID" value="RFU83456.1"/>
    <property type="molecule type" value="Genomic_DNA"/>
</dbReference>
<proteinExistence type="predicted"/>
<evidence type="ECO:0000313" key="4">
    <source>
        <dbReference type="Proteomes" id="UP000263094"/>
    </source>
</evidence>
<dbReference type="SUPFAM" id="SSF63380">
    <property type="entry name" value="Riboflavin synthase domain-like"/>
    <property type="match status" value="1"/>
</dbReference>
<name>A0A372LXS1_9ACTN</name>
<comment type="caution">
    <text evidence="3">The sequence shown here is derived from an EMBL/GenBank/DDBJ whole genome shotgun (WGS) entry which is preliminary data.</text>
</comment>
<keyword evidence="4" id="KW-1185">Reference proteome</keyword>
<feature type="compositionally biased region" description="Basic and acidic residues" evidence="1">
    <location>
        <begin position="292"/>
        <end position="305"/>
    </location>
</feature>
<dbReference type="Gene3D" id="3.40.50.80">
    <property type="entry name" value="Nucleotide-binding domain of ferredoxin-NADP reductase (FNR) module"/>
    <property type="match status" value="1"/>
</dbReference>
<dbReference type="InterPro" id="IPR017927">
    <property type="entry name" value="FAD-bd_FR_type"/>
</dbReference>
<dbReference type="GO" id="GO:0016491">
    <property type="term" value="F:oxidoreductase activity"/>
    <property type="evidence" value="ECO:0007669"/>
    <property type="project" value="InterPro"/>
</dbReference>
<dbReference type="InterPro" id="IPR039374">
    <property type="entry name" value="SIP_fam"/>
</dbReference>
<dbReference type="InterPro" id="IPR007037">
    <property type="entry name" value="SIP_rossman_dom"/>
</dbReference>
<feature type="region of interest" description="Disordered" evidence="1">
    <location>
        <begin position="271"/>
        <end position="313"/>
    </location>
</feature>
<dbReference type="InterPro" id="IPR039261">
    <property type="entry name" value="FNR_nucleotide-bd"/>
</dbReference>
<dbReference type="Gene3D" id="2.40.30.10">
    <property type="entry name" value="Translation factors"/>
    <property type="match status" value="1"/>
</dbReference>